<protein>
    <submittedName>
        <fullName evidence="2">Uncharacterized protein</fullName>
    </submittedName>
</protein>
<organism evidence="2">
    <name type="scientific">Salmonella enteritidis</name>
    <dbReference type="NCBI Taxonomy" id="149539"/>
    <lineage>
        <taxon>Bacteria</taxon>
        <taxon>Pseudomonadati</taxon>
        <taxon>Pseudomonadota</taxon>
        <taxon>Gammaproteobacteria</taxon>
        <taxon>Enterobacterales</taxon>
        <taxon>Enterobacteriaceae</taxon>
        <taxon>Salmonella</taxon>
    </lineage>
</organism>
<dbReference type="EMBL" id="DAARWM010000020">
    <property type="protein sequence ID" value="HAE4261495.1"/>
    <property type="molecule type" value="Genomic_DNA"/>
</dbReference>
<keyword evidence="1" id="KW-1133">Transmembrane helix</keyword>
<feature type="transmembrane region" description="Helical" evidence="1">
    <location>
        <begin position="64"/>
        <end position="86"/>
    </location>
</feature>
<keyword evidence="1" id="KW-0472">Membrane</keyword>
<accession>A0A3U4CIS2</accession>
<name>A0A3U4CIS2_SALEN</name>
<reference evidence="2" key="1">
    <citation type="journal article" date="2018" name="Genome Biol.">
        <title>SKESA: strategic k-mer extension for scrupulous assemblies.</title>
        <authorList>
            <person name="Souvorov A."/>
            <person name="Agarwala R."/>
            <person name="Lipman D.J."/>
        </authorList>
    </citation>
    <scope>NUCLEOTIDE SEQUENCE</scope>
    <source>
        <strain evidence="2">Salmonella enterica</strain>
    </source>
</reference>
<sequence length="121" mass="13818">MEKLKLLVVILVLCCVFFIIGLYAGGWMWLTLSGVHDRAPSLFTLINQGGITSLTDRSRMLLPWAWVVTVLITFFPAGVSLFALTVGRDGNRKDLHGNARFANRRELRRMWYTGPEQEDKY</sequence>
<gene>
    <name evidence="2" type="ORF">G4B62_004409</name>
</gene>
<proteinExistence type="predicted"/>
<evidence type="ECO:0000313" key="2">
    <source>
        <dbReference type="EMBL" id="HAE4261495.1"/>
    </source>
</evidence>
<keyword evidence="1" id="KW-0812">Transmembrane</keyword>
<comment type="caution">
    <text evidence="2">The sequence shown here is derived from an EMBL/GenBank/DDBJ whole genome shotgun (WGS) entry which is preliminary data.</text>
</comment>
<dbReference type="AlphaFoldDB" id="A0A3U4CIS2"/>
<reference evidence="2" key="2">
    <citation type="submission" date="2018-07" db="EMBL/GenBank/DDBJ databases">
        <authorList>
            <consortium name="NCBI Pathogen Detection Project"/>
        </authorList>
    </citation>
    <scope>NUCLEOTIDE SEQUENCE</scope>
    <source>
        <strain evidence="2">Salmonella enterica</strain>
    </source>
</reference>
<feature type="transmembrane region" description="Helical" evidence="1">
    <location>
        <begin position="7"/>
        <end position="30"/>
    </location>
</feature>
<dbReference type="RefSeq" id="WP_001749308.1">
    <property type="nucleotide sequence ID" value="NZ_JAWOPC010000004.1"/>
</dbReference>
<evidence type="ECO:0000256" key="1">
    <source>
        <dbReference type="SAM" id="Phobius"/>
    </source>
</evidence>